<protein>
    <submittedName>
        <fullName evidence="11">Putative hexose carrier protein</fullName>
    </submittedName>
</protein>
<dbReference type="InterPro" id="IPR020846">
    <property type="entry name" value="MFS_dom"/>
</dbReference>
<evidence type="ECO:0000313" key="12">
    <source>
        <dbReference type="Proteomes" id="UP000054516"/>
    </source>
</evidence>
<dbReference type="InterPro" id="IPR050360">
    <property type="entry name" value="MFS_Sugar_Transporters"/>
</dbReference>
<dbReference type="PANTHER" id="PTHR48022:SF45">
    <property type="entry name" value="MAJOR FACILITATOR SUPERFAMILY (MFS) PROFILE DOMAIN-CONTAINING PROTEIN-RELATED"/>
    <property type="match status" value="1"/>
</dbReference>
<feature type="transmembrane region" description="Helical" evidence="9">
    <location>
        <begin position="437"/>
        <end position="454"/>
    </location>
</feature>
<dbReference type="InterPro" id="IPR036259">
    <property type="entry name" value="MFS_trans_sf"/>
</dbReference>
<dbReference type="NCBIfam" id="TIGR00879">
    <property type="entry name" value="SP"/>
    <property type="match status" value="1"/>
</dbReference>
<feature type="transmembrane region" description="Helical" evidence="9">
    <location>
        <begin position="26"/>
        <end position="45"/>
    </location>
</feature>
<keyword evidence="5 9" id="KW-1133">Transmembrane helix</keyword>
<evidence type="ECO:0000313" key="11">
    <source>
        <dbReference type="EMBL" id="GAP92230.2"/>
    </source>
</evidence>
<dbReference type="PRINTS" id="PR00171">
    <property type="entry name" value="SUGRTRNSPORT"/>
</dbReference>
<accession>A0A1W2TUE6</accession>
<evidence type="ECO:0000256" key="3">
    <source>
        <dbReference type="ARBA" id="ARBA00022448"/>
    </source>
</evidence>
<feature type="transmembrane region" description="Helical" evidence="9">
    <location>
        <begin position="141"/>
        <end position="160"/>
    </location>
</feature>
<name>A0A1W2TUE6_ROSNE</name>
<feature type="transmembrane region" description="Helical" evidence="9">
    <location>
        <begin position="172"/>
        <end position="193"/>
    </location>
</feature>
<dbReference type="GO" id="GO:0016020">
    <property type="term" value="C:membrane"/>
    <property type="evidence" value="ECO:0007669"/>
    <property type="project" value="UniProtKB-SubCell"/>
</dbReference>
<feature type="transmembrane region" description="Helical" evidence="9">
    <location>
        <begin position="205"/>
        <end position="224"/>
    </location>
</feature>
<dbReference type="InterPro" id="IPR005828">
    <property type="entry name" value="MFS_sugar_transport-like"/>
</dbReference>
<evidence type="ECO:0000259" key="10">
    <source>
        <dbReference type="PROSITE" id="PS50850"/>
    </source>
</evidence>
<evidence type="ECO:0000256" key="4">
    <source>
        <dbReference type="ARBA" id="ARBA00022692"/>
    </source>
</evidence>
<feature type="coiled-coil region" evidence="8">
    <location>
        <begin position="254"/>
        <end position="281"/>
    </location>
</feature>
<comment type="subcellular location">
    <subcellularLocation>
        <location evidence="1">Membrane</location>
        <topology evidence="1">Multi-pass membrane protein</topology>
    </subcellularLocation>
</comment>
<dbReference type="Gene3D" id="1.20.1250.20">
    <property type="entry name" value="MFS general substrate transporter like domains"/>
    <property type="match status" value="1"/>
</dbReference>
<dbReference type="Proteomes" id="UP000054516">
    <property type="component" value="Unassembled WGS sequence"/>
</dbReference>
<feature type="transmembrane region" description="Helical" evidence="9">
    <location>
        <begin position="329"/>
        <end position="353"/>
    </location>
</feature>
<dbReference type="FunFam" id="1.20.1250.20:FF:000090">
    <property type="entry name" value="MFS sugar transporter, putative"/>
    <property type="match status" value="1"/>
</dbReference>
<dbReference type="EMBL" id="DF977543">
    <property type="protein sequence ID" value="GAP92230.2"/>
    <property type="molecule type" value="Genomic_DNA"/>
</dbReference>
<dbReference type="AlphaFoldDB" id="A0A1W2TUE6"/>
<proteinExistence type="inferred from homology"/>
<dbReference type="Pfam" id="PF00083">
    <property type="entry name" value="Sugar_tr"/>
    <property type="match status" value="1"/>
</dbReference>
<keyword evidence="6 9" id="KW-0472">Membrane</keyword>
<feature type="transmembrane region" description="Helical" evidence="9">
    <location>
        <begin position="114"/>
        <end position="135"/>
    </location>
</feature>
<dbReference type="PROSITE" id="PS50850">
    <property type="entry name" value="MFS"/>
    <property type="match status" value="1"/>
</dbReference>
<evidence type="ECO:0000256" key="8">
    <source>
        <dbReference type="SAM" id="Coils"/>
    </source>
</evidence>
<dbReference type="OMA" id="RVAMSAI"/>
<keyword evidence="4 9" id="KW-0812">Transmembrane</keyword>
<feature type="transmembrane region" description="Helical" evidence="9">
    <location>
        <begin position="460"/>
        <end position="477"/>
    </location>
</feature>
<keyword evidence="8" id="KW-0175">Coiled coil</keyword>
<keyword evidence="12" id="KW-1185">Reference proteome</keyword>
<feature type="transmembrane region" description="Helical" evidence="9">
    <location>
        <begin position="85"/>
        <end position="105"/>
    </location>
</feature>
<dbReference type="GO" id="GO:0005351">
    <property type="term" value="F:carbohydrate:proton symporter activity"/>
    <property type="evidence" value="ECO:0007669"/>
    <property type="project" value="TreeGrafter"/>
</dbReference>
<dbReference type="SUPFAM" id="SSF103473">
    <property type="entry name" value="MFS general substrate transporter"/>
    <property type="match status" value="1"/>
</dbReference>
<evidence type="ECO:0000256" key="6">
    <source>
        <dbReference type="ARBA" id="ARBA00023136"/>
    </source>
</evidence>
<dbReference type="PANTHER" id="PTHR48022">
    <property type="entry name" value="PLASTIDIC GLUCOSE TRANSPORTER 4"/>
    <property type="match status" value="1"/>
</dbReference>
<gene>
    <name evidence="11" type="ORF">SAMD00023353_9800190</name>
</gene>
<dbReference type="PROSITE" id="PS00216">
    <property type="entry name" value="SUGAR_TRANSPORT_1"/>
    <property type="match status" value="1"/>
</dbReference>
<organism evidence="11">
    <name type="scientific">Rosellinia necatrix</name>
    <name type="common">White root-rot fungus</name>
    <dbReference type="NCBI Taxonomy" id="77044"/>
    <lineage>
        <taxon>Eukaryota</taxon>
        <taxon>Fungi</taxon>
        <taxon>Dikarya</taxon>
        <taxon>Ascomycota</taxon>
        <taxon>Pezizomycotina</taxon>
        <taxon>Sordariomycetes</taxon>
        <taxon>Xylariomycetidae</taxon>
        <taxon>Xylariales</taxon>
        <taxon>Xylariaceae</taxon>
        <taxon>Rosellinia</taxon>
    </lineage>
</organism>
<evidence type="ECO:0000256" key="9">
    <source>
        <dbReference type="SAM" id="Phobius"/>
    </source>
</evidence>
<feature type="domain" description="Major facilitator superfamily (MFS) profile" evidence="10">
    <location>
        <begin position="32"/>
        <end position="481"/>
    </location>
</feature>
<reference evidence="11" key="1">
    <citation type="submission" date="2016-03" db="EMBL/GenBank/DDBJ databases">
        <title>Draft genome sequence of Rosellinia necatrix.</title>
        <authorList>
            <person name="Kanematsu S."/>
        </authorList>
    </citation>
    <scope>NUCLEOTIDE SEQUENCE [LARGE SCALE GENOMIC DNA]</scope>
    <source>
        <strain evidence="11">W97</strain>
    </source>
</reference>
<comment type="similarity">
    <text evidence="2 7">Belongs to the major facilitator superfamily. Sugar transporter (TC 2.A.1.1) family.</text>
</comment>
<evidence type="ECO:0000256" key="1">
    <source>
        <dbReference type="ARBA" id="ARBA00004141"/>
    </source>
</evidence>
<evidence type="ECO:0000256" key="7">
    <source>
        <dbReference type="RuleBase" id="RU003346"/>
    </source>
</evidence>
<dbReference type="OrthoDB" id="6612291at2759"/>
<feature type="transmembrane region" description="Helical" evidence="9">
    <location>
        <begin position="290"/>
        <end position="317"/>
    </location>
</feature>
<feature type="transmembrane region" description="Helical" evidence="9">
    <location>
        <begin position="360"/>
        <end position="382"/>
    </location>
</feature>
<feature type="transmembrane region" description="Helical" evidence="9">
    <location>
        <begin position="394"/>
        <end position="416"/>
    </location>
</feature>
<keyword evidence="3 7" id="KW-0813">Transport</keyword>
<evidence type="ECO:0000256" key="2">
    <source>
        <dbReference type="ARBA" id="ARBA00010992"/>
    </source>
</evidence>
<evidence type="ECO:0000256" key="5">
    <source>
        <dbReference type="ARBA" id="ARBA00022989"/>
    </source>
</evidence>
<dbReference type="InterPro" id="IPR003663">
    <property type="entry name" value="Sugar/inositol_transpt"/>
</dbReference>
<sequence length="532" mass="58553">MASYALKLYHVIMTPKSRYLGLRGHALRSAQIIAVVAPAFTLFGYNQAGVGPLANLDSWGESFPQIKTIHDGGSLAALHSTRKGAVIASFQVGALFGALSCLFLGDRFGRRRTIFLAAALTAIGSILQGTSFNIIQFVVGRVILGFGVGEISVAVPVWQSECSSAAHRGRDVIAAGIFMCLGYALCNWLDLAFSFVPHSSLQWRLPLLVSLVLSATVLASIFFLPESPRWLVRMNRNSLATINLAALKGLPEDHEAVRTEIAQIESELEFAATRNNSLSEMFSKDDEEKLFYRFCLCFALQFFQQACGGTLISVYASTIFQENLGLDTLLSRVLAASALTWKFLCCFLAFFAIDRLGRRSVFMISGAGMSVCMAVLAISTSFGQANYSASITSVTFIFLFNVFYPFGFLGGNFLYCTEVAPARLRVAMNSISTANHWLWNFAVTMVTPVAIETIGYRYYIIYAITSALIPIVVFFFYPETMNRNLELLNNVFKDASSPWEIVSMAKNLPEGEIADDSHLESEKTIVEQKELV</sequence>
<dbReference type="InterPro" id="IPR005829">
    <property type="entry name" value="Sugar_transporter_CS"/>
</dbReference>